<dbReference type="PANTHER" id="PTHR43155">
    <property type="entry name" value="CYCLIC DI-GMP PHOSPHODIESTERASE PA4108-RELATED"/>
    <property type="match status" value="1"/>
</dbReference>
<dbReference type="OrthoDB" id="9802066at2"/>
<accession>A0A516SKS6</accession>
<evidence type="ECO:0000313" key="3">
    <source>
        <dbReference type="Proteomes" id="UP000317550"/>
    </source>
</evidence>
<evidence type="ECO:0000259" key="1">
    <source>
        <dbReference type="PROSITE" id="PS51832"/>
    </source>
</evidence>
<feature type="domain" description="HD-GYP" evidence="1">
    <location>
        <begin position="102"/>
        <end position="298"/>
    </location>
</feature>
<dbReference type="CDD" id="cd00077">
    <property type="entry name" value="HDc"/>
    <property type="match status" value="1"/>
</dbReference>
<dbReference type="SUPFAM" id="SSF109604">
    <property type="entry name" value="HD-domain/PDEase-like"/>
    <property type="match status" value="1"/>
</dbReference>
<evidence type="ECO:0000313" key="2">
    <source>
        <dbReference type="EMBL" id="QDQ28762.1"/>
    </source>
</evidence>
<gene>
    <name evidence="2" type="ORF">FNU76_21745</name>
</gene>
<dbReference type="Proteomes" id="UP000317550">
    <property type="component" value="Chromosome"/>
</dbReference>
<proteinExistence type="predicted"/>
<dbReference type="PROSITE" id="PS51832">
    <property type="entry name" value="HD_GYP"/>
    <property type="match status" value="1"/>
</dbReference>
<dbReference type="Pfam" id="PF13487">
    <property type="entry name" value="HD_5"/>
    <property type="match status" value="1"/>
</dbReference>
<dbReference type="AlphaFoldDB" id="A0A516SKS6"/>
<protein>
    <submittedName>
        <fullName evidence="2">Phosphohydrolase</fullName>
    </submittedName>
</protein>
<reference evidence="3" key="1">
    <citation type="submission" date="2019-07" db="EMBL/GenBank/DDBJ databases">
        <title>Chitinimonas sp. nov., isolated from Ny-Alesund, arctica soil.</title>
        <authorList>
            <person name="Xu Q."/>
            <person name="Peng F."/>
        </authorList>
    </citation>
    <scope>NUCLEOTIDE SEQUENCE [LARGE SCALE GENOMIC DNA]</scope>
    <source>
        <strain evidence="3">R3-44</strain>
    </source>
</reference>
<dbReference type="Gene3D" id="1.10.3210.10">
    <property type="entry name" value="Hypothetical protein af1432"/>
    <property type="match status" value="1"/>
</dbReference>
<dbReference type="KEGG" id="cari:FNU76_21745"/>
<dbReference type="EMBL" id="CP041730">
    <property type="protein sequence ID" value="QDQ28762.1"/>
    <property type="molecule type" value="Genomic_DNA"/>
</dbReference>
<name>A0A516SKS6_9NEIS</name>
<keyword evidence="2" id="KW-0378">Hydrolase</keyword>
<dbReference type="PANTHER" id="PTHR43155:SF2">
    <property type="entry name" value="CYCLIC DI-GMP PHOSPHODIESTERASE PA4108"/>
    <property type="match status" value="1"/>
</dbReference>
<organism evidence="2 3">
    <name type="scientific">Chitinimonas arctica</name>
    <dbReference type="NCBI Taxonomy" id="2594795"/>
    <lineage>
        <taxon>Bacteria</taxon>
        <taxon>Pseudomonadati</taxon>
        <taxon>Pseudomonadota</taxon>
        <taxon>Betaproteobacteria</taxon>
        <taxon>Neisseriales</taxon>
        <taxon>Chitinibacteraceae</taxon>
        <taxon>Chitinimonas</taxon>
    </lineage>
</organism>
<dbReference type="InterPro" id="IPR037522">
    <property type="entry name" value="HD_GYP_dom"/>
</dbReference>
<dbReference type="GO" id="GO:0008081">
    <property type="term" value="F:phosphoric diester hydrolase activity"/>
    <property type="evidence" value="ECO:0007669"/>
    <property type="project" value="UniProtKB-ARBA"/>
</dbReference>
<dbReference type="InterPro" id="IPR003607">
    <property type="entry name" value="HD/PDEase_dom"/>
</dbReference>
<keyword evidence="3" id="KW-1185">Reference proteome</keyword>
<dbReference type="RefSeq" id="WP_144280145.1">
    <property type="nucleotide sequence ID" value="NZ_CP041730.1"/>
</dbReference>
<sequence length="385" mass="42226">MIQRRIRRGEVAIGQPLPWNVYNDKGVLLLAEGNHIQSGDQLDRLLELGIYIESTLTWHLQPESALQHVLHACYRLAVLLKQPVPPADFSEQVLNIARLIDTAWQLDAGVVMATVVLRRGGRYAVRHAVNTACVVAGVLQAMGPAAPERESTLAAALTMNLGMLDLQDVLARQTEPLTPSQQVRVSCHPLASLERLRKAGVNDETWLRAVLEHHEAIDGSGYPHRLRGPGICPSAQLLGLADLFCARVSERGYRRADSAKIVLRDVLIERGRHFDVMLAAYFIKALGVYPIGTVVLLANGEIGVVSGRTDRVDTPWVHALLAADGSPHIPPLRRSTQPTSLTIVETLSATDVGVPIDMEAIWGEQAHDFQLGQQEARRQAVDFSI</sequence>